<sequence>SPPLSSPPNGCSCGGGGGATIQLPPLNLPTLDFPTISQQPAAPPAQIVSDAPATTYYVRQPTYRYRQVIIREPQQDVISPVYSSPPVMVSPPIYNPPAQLPSFDVPQPIYPPSAGYAVPPPSMDAPQPSYPLPPPAQDVPRPSYSLPPPAQDVPRPSYSLPPPAQDVPRQSYSTAPLPPPSFDIPRSSYSIPLSPPAQDTPSPVPSYSAAPLPAPLPSADAPQQSNKYPNSPTSQIPLSINTSPFIPPPQISSNVISPPDVQPMSPYNNQQNDAPPAPSVLRLQTNGNTGKPQMIVINMPKNGQTNGNGRTTQQQQLRMPIVIFLNQQDTNGQSKPNDDFVVINPYQRKARRNT</sequence>
<feature type="non-terminal residue" evidence="2">
    <location>
        <position position="1"/>
    </location>
</feature>
<dbReference type="STRING" id="51031.W2TSZ5"/>
<protein>
    <submittedName>
        <fullName evidence="2">Uncharacterized protein</fullName>
    </submittedName>
</protein>
<feature type="region of interest" description="Disordered" evidence="1">
    <location>
        <begin position="110"/>
        <end position="233"/>
    </location>
</feature>
<feature type="compositionally biased region" description="Pro residues" evidence="1">
    <location>
        <begin position="118"/>
        <end position="137"/>
    </location>
</feature>
<name>W2TSZ5_NECAM</name>
<proteinExistence type="predicted"/>
<dbReference type="OrthoDB" id="10596848at2759"/>
<evidence type="ECO:0000313" key="3">
    <source>
        <dbReference type="Proteomes" id="UP000053676"/>
    </source>
</evidence>
<feature type="compositionally biased region" description="Low complexity" evidence="1">
    <location>
        <begin position="205"/>
        <end position="225"/>
    </location>
</feature>
<evidence type="ECO:0000313" key="2">
    <source>
        <dbReference type="EMBL" id="ETN84759.1"/>
    </source>
</evidence>
<organism evidence="2 3">
    <name type="scientific">Necator americanus</name>
    <name type="common">Human hookworm</name>
    <dbReference type="NCBI Taxonomy" id="51031"/>
    <lineage>
        <taxon>Eukaryota</taxon>
        <taxon>Metazoa</taxon>
        <taxon>Ecdysozoa</taxon>
        <taxon>Nematoda</taxon>
        <taxon>Chromadorea</taxon>
        <taxon>Rhabditida</taxon>
        <taxon>Rhabditina</taxon>
        <taxon>Rhabditomorpha</taxon>
        <taxon>Strongyloidea</taxon>
        <taxon>Ancylostomatidae</taxon>
        <taxon>Bunostominae</taxon>
        <taxon>Necator</taxon>
    </lineage>
</organism>
<evidence type="ECO:0000256" key="1">
    <source>
        <dbReference type="SAM" id="MobiDB-lite"/>
    </source>
</evidence>
<dbReference type="OMA" id="IREPQQD"/>
<dbReference type="GeneID" id="25346755"/>
<keyword evidence="3" id="KW-1185">Reference proteome</keyword>
<dbReference type="KEGG" id="nai:NECAME_06723"/>
<dbReference type="AlphaFoldDB" id="W2TSZ5"/>
<dbReference type="CTD" id="25346755"/>
<reference evidence="3" key="1">
    <citation type="journal article" date="2014" name="Nat. Genet.">
        <title>Genome of the human hookworm Necator americanus.</title>
        <authorList>
            <person name="Tang Y.T."/>
            <person name="Gao X."/>
            <person name="Rosa B.A."/>
            <person name="Abubucker S."/>
            <person name="Hallsworth-Pepin K."/>
            <person name="Martin J."/>
            <person name="Tyagi R."/>
            <person name="Heizer E."/>
            <person name="Zhang X."/>
            <person name="Bhonagiri-Palsikar V."/>
            <person name="Minx P."/>
            <person name="Warren W.C."/>
            <person name="Wang Q."/>
            <person name="Zhan B."/>
            <person name="Hotez P.J."/>
            <person name="Sternberg P.W."/>
            <person name="Dougall A."/>
            <person name="Gaze S.T."/>
            <person name="Mulvenna J."/>
            <person name="Sotillo J."/>
            <person name="Ranganathan S."/>
            <person name="Rabelo E.M."/>
            <person name="Wilson R.K."/>
            <person name="Felgner P.L."/>
            <person name="Bethony J."/>
            <person name="Hawdon J.M."/>
            <person name="Gasser R.B."/>
            <person name="Loukas A."/>
            <person name="Mitreva M."/>
        </authorList>
    </citation>
    <scope>NUCLEOTIDE SEQUENCE [LARGE SCALE GENOMIC DNA]</scope>
</reference>
<dbReference type="Proteomes" id="UP000053676">
    <property type="component" value="Unassembled WGS sequence"/>
</dbReference>
<dbReference type="EMBL" id="KI657872">
    <property type="protein sequence ID" value="ETN84759.1"/>
    <property type="molecule type" value="Genomic_DNA"/>
</dbReference>
<accession>W2TSZ5</accession>
<gene>
    <name evidence="2" type="ORF">NECAME_06723</name>
</gene>